<protein>
    <submittedName>
        <fullName evidence="1">Uncharacterized protein</fullName>
    </submittedName>
</protein>
<feature type="non-terminal residue" evidence="1">
    <location>
        <position position="1"/>
    </location>
</feature>
<name>A0A9W4WI01_9PEZI</name>
<gene>
    <name evidence="1" type="ORF">CGXH109_LOCUS122974</name>
</gene>
<accession>A0A9W4WI01</accession>
<evidence type="ECO:0000313" key="1">
    <source>
        <dbReference type="EMBL" id="CAI0653009.1"/>
    </source>
</evidence>
<dbReference type="EMBL" id="CAMGZC010001511">
    <property type="protein sequence ID" value="CAI0653009.1"/>
    <property type="molecule type" value="Genomic_DNA"/>
</dbReference>
<dbReference type="AlphaFoldDB" id="A0A9W4WI01"/>
<evidence type="ECO:0000313" key="2">
    <source>
        <dbReference type="Proteomes" id="UP001152533"/>
    </source>
</evidence>
<proteinExistence type="predicted"/>
<keyword evidence="2" id="KW-1185">Reference proteome</keyword>
<organism evidence="1 2">
    <name type="scientific">Colletotrichum noveboracense</name>
    <dbReference type="NCBI Taxonomy" id="2664923"/>
    <lineage>
        <taxon>Eukaryota</taxon>
        <taxon>Fungi</taxon>
        <taxon>Dikarya</taxon>
        <taxon>Ascomycota</taxon>
        <taxon>Pezizomycotina</taxon>
        <taxon>Sordariomycetes</taxon>
        <taxon>Hypocreomycetidae</taxon>
        <taxon>Glomerellales</taxon>
        <taxon>Glomerellaceae</taxon>
        <taxon>Colletotrichum</taxon>
        <taxon>Colletotrichum gloeosporioides species complex</taxon>
    </lineage>
</organism>
<dbReference type="Proteomes" id="UP001152533">
    <property type="component" value="Unassembled WGS sequence"/>
</dbReference>
<reference evidence="1" key="1">
    <citation type="submission" date="2022-08" db="EMBL/GenBank/DDBJ databases">
        <authorList>
            <person name="Giroux E."/>
            <person name="Giroux E."/>
        </authorList>
    </citation>
    <scope>NUCLEOTIDE SEQUENCE</scope>
    <source>
        <strain evidence="1">H1091258</strain>
    </source>
</reference>
<comment type="caution">
    <text evidence="1">The sequence shown here is derived from an EMBL/GenBank/DDBJ whole genome shotgun (WGS) entry which is preliminary data.</text>
</comment>
<sequence>LLNSQLHSWFHFNNNRDHKSPQRRHTHTPISVLSGPLYDRDAIVESIKQYFELLSRMVSFRPECIRSLSENGWSDYELPLEKFRILGFNDRVVGLCEVTLHDAYTHVPDEEIPEDEPWRTDKPRPAVEYFKELRKSLISLEMVPIPTHIPGGDWKIWRVEDMRKNHRHWVHEAQDIYRECGWPDEHWFDRFKCRNLFKKMLKTCWDTLDTTCLRNTQQKA</sequence>